<dbReference type="AlphaFoldDB" id="A0A432XCQ4"/>
<sequence>MQQELRDGIDACVIDSLQHFIPLTLIADALGLTERTIKLKVANQIKLNVSQSDTLLYLVRTWCKLLAFFDGRRDILLMWLNSEARALEQTQP</sequence>
<dbReference type="Proteomes" id="UP000286985">
    <property type="component" value="Unassembled WGS sequence"/>
</dbReference>
<dbReference type="EMBL" id="PIPU01000007">
    <property type="protein sequence ID" value="RUO46450.1"/>
    <property type="molecule type" value="Genomic_DNA"/>
</dbReference>
<accession>A0A432XCQ4</accession>
<comment type="caution">
    <text evidence="1">The sequence shown here is derived from an EMBL/GenBank/DDBJ whole genome shotgun (WGS) entry which is preliminary data.</text>
</comment>
<dbReference type="STRING" id="519452.SAMN04488139_2459"/>
<evidence type="ECO:0000313" key="2">
    <source>
        <dbReference type="Proteomes" id="UP000286985"/>
    </source>
</evidence>
<reference evidence="2" key="1">
    <citation type="journal article" date="2018" name="Front. Microbiol.">
        <title>Genome-Based Analysis Reveals the Taxonomy and Diversity of the Family Idiomarinaceae.</title>
        <authorList>
            <person name="Liu Y."/>
            <person name="Lai Q."/>
            <person name="Shao Z."/>
        </authorList>
    </citation>
    <scope>NUCLEOTIDE SEQUENCE [LARGE SCALE GENOMIC DNA]</scope>
    <source>
        <strain evidence="2">908033</strain>
    </source>
</reference>
<name>A0A432XCQ4_9GAMM</name>
<keyword evidence="2" id="KW-1185">Reference proteome</keyword>
<organism evidence="1 2">
    <name type="scientific">Pseudidiomarina donghaiensis</name>
    <dbReference type="NCBI Taxonomy" id="519452"/>
    <lineage>
        <taxon>Bacteria</taxon>
        <taxon>Pseudomonadati</taxon>
        <taxon>Pseudomonadota</taxon>
        <taxon>Gammaproteobacteria</taxon>
        <taxon>Alteromonadales</taxon>
        <taxon>Idiomarinaceae</taxon>
        <taxon>Pseudidiomarina</taxon>
    </lineage>
</organism>
<evidence type="ECO:0000313" key="1">
    <source>
        <dbReference type="EMBL" id="RUO46450.1"/>
    </source>
</evidence>
<protein>
    <submittedName>
        <fullName evidence="1">Uncharacterized protein</fullName>
    </submittedName>
</protein>
<gene>
    <name evidence="1" type="ORF">CWE24_11070</name>
</gene>
<proteinExistence type="predicted"/>